<dbReference type="InterPro" id="IPR013520">
    <property type="entry name" value="Ribonucl_H"/>
</dbReference>
<evidence type="ECO:0000256" key="7">
    <source>
        <dbReference type="ARBA" id="ARBA00022839"/>
    </source>
</evidence>
<dbReference type="InterPro" id="IPR027417">
    <property type="entry name" value="P-loop_NTPase"/>
</dbReference>
<evidence type="ECO:0000259" key="11">
    <source>
        <dbReference type="PROSITE" id="PS51193"/>
    </source>
</evidence>
<dbReference type="GO" id="GO:0003887">
    <property type="term" value="F:DNA-directed DNA polymerase activity"/>
    <property type="evidence" value="ECO:0007669"/>
    <property type="project" value="UniProtKB-KW"/>
</dbReference>
<dbReference type="STRING" id="371602.SAMN04487984_0837"/>
<dbReference type="PANTHER" id="PTHR30231">
    <property type="entry name" value="DNA POLYMERASE III SUBUNIT EPSILON"/>
    <property type="match status" value="1"/>
</dbReference>
<reference evidence="13" key="1">
    <citation type="submission" date="2017-04" db="EMBL/GenBank/DDBJ databases">
        <authorList>
            <person name="Varghese N."/>
            <person name="Submissions S."/>
        </authorList>
    </citation>
    <scope>NUCLEOTIDE SEQUENCE [LARGE SCALE GENOMIC DNA]</scope>
    <source>
        <strain evidence="13">DSM 21500</strain>
    </source>
</reference>
<evidence type="ECO:0000313" key="13">
    <source>
        <dbReference type="Proteomes" id="UP000243884"/>
    </source>
</evidence>
<dbReference type="SUPFAM" id="SSF53098">
    <property type="entry name" value="Ribonuclease H-like"/>
    <property type="match status" value="1"/>
</dbReference>
<evidence type="ECO:0000256" key="1">
    <source>
        <dbReference type="ARBA" id="ARBA00022679"/>
    </source>
</evidence>
<evidence type="ECO:0000256" key="6">
    <source>
        <dbReference type="ARBA" id="ARBA00022801"/>
    </source>
</evidence>
<dbReference type="InterPro" id="IPR011545">
    <property type="entry name" value="DEAD/DEAH_box_helicase_dom"/>
</dbReference>
<dbReference type="InterPro" id="IPR012337">
    <property type="entry name" value="RNaseH-like_sf"/>
</dbReference>
<dbReference type="SMART" id="SM00479">
    <property type="entry name" value="EXOIII"/>
    <property type="match status" value="1"/>
</dbReference>
<keyword evidence="13" id="KW-1185">Reference proteome</keyword>
<keyword evidence="2" id="KW-0548">Nucleotidyltransferase</keyword>
<dbReference type="InterPro" id="IPR006555">
    <property type="entry name" value="ATP-dep_Helicase_C"/>
</dbReference>
<evidence type="ECO:0000256" key="9">
    <source>
        <dbReference type="ARBA" id="ARBA00022932"/>
    </source>
</evidence>
<dbReference type="InterPro" id="IPR036397">
    <property type="entry name" value="RNaseH_sf"/>
</dbReference>
<dbReference type="CDD" id="cd06127">
    <property type="entry name" value="DEDDh"/>
    <property type="match status" value="1"/>
</dbReference>
<feature type="domain" description="Helicase ATP-binding" evidence="11">
    <location>
        <begin position="216"/>
        <end position="483"/>
    </location>
</feature>
<keyword evidence="3" id="KW-0235">DNA replication</keyword>
<dbReference type="EMBL" id="FWXK01000003">
    <property type="protein sequence ID" value="SMC37634.1"/>
    <property type="molecule type" value="Genomic_DNA"/>
</dbReference>
<dbReference type="GO" id="GO:0045004">
    <property type="term" value="P:DNA replication proofreading"/>
    <property type="evidence" value="ECO:0007669"/>
    <property type="project" value="TreeGrafter"/>
</dbReference>
<keyword evidence="6" id="KW-0378">Hydrolase</keyword>
<evidence type="ECO:0000256" key="3">
    <source>
        <dbReference type="ARBA" id="ARBA00022705"/>
    </source>
</evidence>
<dbReference type="FunFam" id="3.30.420.10:FF:000045">
    <property type="entry name" value="3'-5' exonuclease DinG"/>
    <property type="match status" value="1"/>
</dbReference>
<dbReference type="Pfam" id="PF00929">
    <property type="entry name" value="RNase_T"/>
    <property type="match status" value="1"/>
</dbReference>
<dbReference type="InterPro" id="IPR014001">
    <property type="entry name" value="Helicase_ATP-bd"/>
</dbReference>
<protein>
    <recommendedName>
        <fullName evidence="10">DNA polymerase III polC-type</fullName>
    </recommendedName>
</protein>
<accession>A0A1W1YNB0</accession>
<dbReference type="GO" id="GO:0005524">
    <property type="term" value="F:ATP binding"/>
    <property type="evidence" value="ECO:0007669"/>
    <property type="project" value="UniProtKB-KW"/>
</dbReference>
<evidence type="ECO:0000256" key="10">
    <source>
        <dbReference type="ARBA" id="ARBA00070925"/>
    </source>
</evidence>
<dbReference type="InterPro" id="IPR014013">
    <property type="entry name" value="Helic_SF1/SF2_ATP-bd_DinG/Rad3"/>
</dbReference>
<proteinExistence type="predicted"/>
<evidence type="ECO:0000256" key="4">
    <source>
        <dbReference type="ARBA" id="ARBA00022722"/>
    </source>
</evidence>
<keyword evidence="8" id="KW-0067">ATP-binding</keyword>
<dbReference type="GO" id="GO:0005829">
    <property type="term" value="C:cytosol"/>
    <property type="evidence" value="ECO:0007669"/>
    <property type="project" value="TreeGrafter"/>
</dbReference>
<dbReference type="Proteomes" id="UP000243884">
    <property type="component" value="Unassembled WGS sequence"/>
</dbReference>
<dbReference type="Pfam" id="PF00270">
    <property type="entry name" value="DEAD"/>
    <property type="match status" value="1"/>
</dbReference>
<keyword evidence="4" id="KW-0540">Nuclease</keyword>
<evidence type="ECO:0000256" key="8">
    <source>
        <dbReference type="ARBA" id="ARBA00022840"/>
    </source>
</evidence>
<evidence type="ECO:0000313" key="12">
    <source>
        <dbReference type="EMBL" id="SMC37634.1"/>
    </source>
</evidence>
<dbReference type="GO" id="GO:0008408">
    <property type="term" value="F:3'-5' exonuclease activity"/>
    <property type="evidence" value="ECO:0007669"/>
    <property type="project" value="TreeGrafter"/>
</dbReference>
<evidence type="ECO:0000256" key="2">
    <source>
        <dbReference type="ARBA" id="ARBA00022695"/>
    </source>
</evidence>
<dbReference type="Gene3D" id="3.30.420.10">
    <property type="entry name" value="Ribonuclease H-like superfamily/Ribonuclease H"/>
    <property type="match status" value="1"/>
</dbReference>
<dbReference type="GO" id="GO:0016818">
    <property type="term" value="F:hydrolase activity, acting on acid anhydrides, in phosphorus-containing anhydrides"/>
    <property type="evidence" value="ECO:0007669"/>
    <property type="project" value="InterPro"/>
</dbReference>
<dbReference type="InterPro" id="IPR006054">
    <property type="entry name" value="DnaQ"/>
</dbReference>
<dbReference type="GO" id="GO:0004386">
    <property type="term" value="F:helicase activity"/>
    <property type="evidence" value="ECO:0007669"/>
    <property type="project" value="UniProtKB-KW"/>
</dbReference>
<gene>
    <name evidence="12" type="ORF">SAMN04487984_0837</name>
</gene>
<dbReference type="PROSITE" id="PS51193">
    <property type="entry name" value="HELICASE_ATP_BIND_2"/>
    <property type="match status" value="1"/>
</dbReference>
<dbReference type="SMART" id="SM00491">
    <property type="entry name" value="HELICc2"/>
    <property type="match status" value="1"/>
</dbReference>
<dbReference type="SMART" id="SM00487">
    <property type="entry name" value="DEXDc"/>
    <property type="match status" value="1"/>
</dbReference>
<sequence length="889" mass="102917">MPTRYAVLDLETTGPSYRNGDRIIQVGIVIWEQGQHIDTYDTLIKPKTDIPTHITDLTGITPNDVKDAPQFSDVANTIWGKLQNTVIVAHNIQFDYGFINHAFQAEGFPSLNQDAIDTVELIRVLYPRATSYKLQEFAEAMSIPLDHAHSAIDDAMATMHVLELAMAKAQQLSKQTFKKIQPFLSAFVRETGKYIVHWYEERFNHPVTPSFGASQIAPSFLKAVDLRPIQEKMIEDLSKSEQTDIFLEAPSGTGKTLASIVGIMQKNKGNILFSTTNTLLQYQISEDTVPLLESVLGRSLSAVVVKSANHYISQAIFNLLIRQMMTQLSQESKQDMMIAMSILVWIEETETGDFYELHHGLYSKEFWQRYWKLASTELSSEQLMIDFYGRQLERARDAELVITNHAYLLQHPNILVDLNCHHLIMDECHQLFLNSGWFALESFDSWLYQSKYKQVDRIFNQFSDWLLRNKISHKMSDRYYEVQLSYQNMIATLAAFEDALDTEYGHLAYYQQTAAPEIYIAYKKSVQMQWLDYLRVAVKAVTEFSKGFGQLLGKNRQFLQSETYNSWIQAVQLLINENEKVFTTIALTSDDYLTIEVNETSYRINRKTYSLLDRLNKIVEAPMINRIWMSASLNYFMNERQIPKELTINHFDYFQYTSEYNYSEQLPAFVISGQPSIDKLSQMNSSERIAELIAEQLPQVITQQVKVHIVFQSRSLLEETYQKLINILHSEEKQYIYPQLSGRNRQKIHDQYNRVTSGFLLALQSFNEGVHFTTNSDIYILTRLPFPHPDRADQKAKQDMASYYKENYFTKYALPQMMISLNQMIGRCLQSTEDSAILISLDQRILKSAYATLIQKYLPTGLNFQWLPIESVTDVFDIRKDATYDKENN</sequence>
<dbReference type="AlphaFoldDB" id="A0A1W1YNB0"/>
<keyword evidence="7" id="KW-0269">Exonuclease</keyword>
<dbReference type="NCBIfam" id="TIGR00573">
    <property type="entry name" value="dnaq"/>
    <property type="match status" value="1"/>
</dbReference>
<dbReference type="RefSeq" id="WP_084098897.1">
    <property type="nucleotide sequence ID" value="NZ_FWXK01000003.1"/>
</dbReference>
<dbReference type="GO" id="GO:0003677">
    <property type="term" value="F:DNA binding"/>
    <property type="evidence" value="ECO:0007669"/>
    <property type="project" value="InterPro"/>
</dbReference>
<keyword evidence="12" id="KW-0347">Helicase</keyword>
<dbReference type="Pfam" id="PF13307">
    <property type="entry name" value="Helicase_C_2"/>
    <property type="match status" value="1"/>
</dbReference>
<keyword evidence="1" id="KW-0808">Transferase</keyword>
<dbReference type="OrthoDB" id="9803913at2"/>
<organism evidence="12 13">
    <name type="scientific">Aerococcus suis</name>
    <dbReference type="NCBI Taxonomy" id="371602"/>
    <lineage>
        <taxon>Bacteria</taxon>
        <taxon>Bacillati</taxon>
        <taxon>Bacillota</taxon>
        <taxon>Bacilli</taxon>
        <taxon>Lactobacillales</taxon>
        <taxon>Aerococcaceae</taxon>
        <taxon>Aerococcus</taxon>
    </lineage>
</organism>
<dbReference type="Gene3D" id="3.40.50.300">
    <property type="entry name" value="P-loop containing nucleotide triphosphate hydrolases"/>
    <property type="match status" value="2"/>
</dbReference>
<dbReference type="SUPFAM" id="SSF52540">
    <property type="entry name" value="P-loop containing nucleoside triphosphate hydrolases"/>
    <property type="match status" value="2"/>
</dbReference>
<name>A0A1W1YNB0_9LACT</name>
<keyword evidence="9" id="KW-0239">DNA-directed DNA polymerase</keyword>
<dbReference type="PANTHER" id="PTHR30231:SF41">
    <property type="entry name" value="DNA POLYMERASE III SUBUNIT EPSILON"/>
    <property type="match status" value="1"/>
</dbReference>
<keyword evidence="5" id="KW-0547">Nucleotide-binding</keyword>
<evidence type="ECO:0000256" key="5">
    <source>
        <dbReference type="ARBA" id="ARBA00022741"/>
    </source>
</evidence>